<dbReference type="Gene3D" id="1.50.10.20">
    <property type="match status" value="2"/>
</dbReference>
<dbReference type="SUPFAM" id="SSF48239">
    <property type="entry name" value="Terpenoid cyclases/Protein prenyltransferases"/>
    <property type="match status" value="1"/>
</dbReference>
<dbReference type="CDD" id="cd00688">
    <property type="entry name" value="ISOPREN_C2_like"/>
    <property type="match status" value="1"/>
</dbReference>
<dbReference type="AlphaFoldDB" id="A0AAU7CB98"/>
<evidence type="ECO:0000256" key="1">
    <source>
        <dbReference type="SAM" id="MobiDB-lite"/>
    </source>
</evidence>
<feature type="transmembrane region" description="Helical" evidence="2">
    <location>
        <begin position="27"/>
        <end position="57"/>
    </location>
</feature>
<protein>
    <submittedName>
        <fullName evidence="4">Prenyltransferase/squalene oxidase repeat-containing protein</fullName>
    </submittedName>
</protein>
<dbReference type="InterPro" id="IPR032696">
    <property type="entry name" value="SQ_cyclase_C"/>
</dbReference>
<gene>
    <name evidence="4" type="ORF">V5E97_27175</name>
</gene>
<feature type="domain" description="Squalene cyclase C-terminal" evidence="3">
    <location>
        <begin position="183"/>
        <end position="271"/>
    </location>
</feature>
<accession>A0AAU7CB98</accession>
<keyword evidence="2" id="KW-0472">Membrane</keyword>
<evidence type="ECO:0000256" key="2">
    <source>
        <dbReference type="SAM" id="Phobius"/>
    </source>
</evidence>
<keyword evidence="2" id="KW-1133">Transmembrane helix</keyword>
<feature type="compositionally biased region" description="Basic and acidic residues" evidence="1">
    <location>
        <begin position="516"/>
        <end position="535"/>
    </location>
</feature>
<dbReference type="Pfam" id="PF13243">
    <property type="entry name" value="SQHop_cyclase_C"/>
    <property type="match status" value="1"/>
</dbReference>
<dbReference type="InterPro" id="IPR008930">
    <property type="entry name" value="Terpenoid_cyclase/PrenylTrfase"/>
</dbReference>
<feature type="region of interest" description="Disordered" evidence="1">
    <location>
        <begin position="513"/>
        <end position="549"/>
    </location>
</feature>
<sequence length="549" mass="60950">MRHSQRPRLLRVLRVKFRRVHARLDRLAPFLMLWVPSWGTSILLHAAGLLLLALYFYAHSGGPKELEIRAAIPSQLTEDLLSLTPSDHAGDPFTTEKSDEIPSLSLDAAPPDVKTVNQPALPTLTQFTPELMVPDLSTELARVPGKGKGMAMALHVEGLSAPFSGRQGMSRAQLVRREGGTVRSEKAVEDGLDWLVRHQRLDGGWSLNYHGQCQGTGCPAQECLESETAATGLALLPLLGAGHIHNVKTRYQTNVRKGLEWLVQHQKPNGELYINGGDTARMYSHAIAAMALCEAYGISGEPTLRRPAQRALDFIVASQNSQDGGWRYFPEQPGDTSVFGWQMFALRSARLAGLTVPRNVIKGCRVYLDLAAVDESRTMYAYRPGRGASPVMTAEALLTRQYLGWPREFPPLVKGAAHVAADLEQSSERNIYYWYYATQLLHNMQNKEWPRWNNRVRDGLVAMQVGGTGCDRGSWDPFTPQPDQWGRSAGRHFLTTLSLLTLEVYYRYLPLYQPSDSDKDKPEPPPREGPPDSAEKPAPLAPPVVPPTQ</sequence>
<reference evidence="4" key="1">
    <citation type="submission" date="2024-05" db="EMBL/GenBank/DDBJ databases">
        <title>Planctomycetes of the genus Singulisphaera possess chitinolytic capabilities.</title>
        <authorList>
            <person name="Ivanova A."/>
        </authorList>
    </citation>
    <scope>NUCLEOTIDE SEQUENCE</scope>
    <source>
        <strain evidence="4">Ch08T</strain>
    </source>
</reference>
<organism evidence="4">
    <name type="scientific">Singulisphaera sp. Ch08</name>
    <dbReference type="NCBI Taxonomy" id="3120278"/>
    <lineage>
        <taxon>Bacteria</taxon>
        <taxon>Pseudomonadati</taxon>
        <taxon>Planctomycetota</taxon>
        <taxon>Planctomycetia</taxon>
        <taxon>Isosphaerales</taxon>
        <taxon>Isosphaeraceae</taxon>
        <taxon>Singulisphaera</taxon>
    </lineage>
</organism>
<dbReference type="EMBL" id="CP155447">
    <property type="protein sequence ID" value="XBH01996.1"/>
    <property type="molecule type" value="Genomic_DNA"/>
</dbReference>
<name>A0AAU7CB98_9BACT</name>
<evidence type="ECO:0000259" key="3">
    <source>
        <dbReference type="Pfam" id="PF13243"/>
    </source>
</evidence>
<keyword evidence="2" id="KW-0812">Transmembrane</keyword>
<evidence type="ECO:0000313" key="4">
    <source>
        <dbReference type="EMBL" id="XBH01996.1"/>
    </source>
</evidence>
<feature type="compositionally biased region" description="Pro residues" evidence="1">
    <location>
        <begin position="539"/>
        <end position="549"/>
    </location>
</feature>
<proteinExistence type="predicted"/>
<dbReference type="RefSeq" id="WP_406694740.1">
    <property type="nucleotide sequence ID" value="NZ_CP155447.1"/>
</dbReference>